<dbReference type="KEGG" id="scu:SCE1572_41360"/>
<accession>S4YC45</accession>
<reference evidence="2 3" key="1">
    <citation type="journal article" date="2013" name="Sci. Rep.">
        <title>Extraordinary expansion of a Sorangium cellulosum genome from an alkaline milieu.</title>
        <authorList>
            <person name="Han K."/>
            <person name="Li Z.F."/>
            <person name="Peng R."/>
            <person name="Zhu L.P."/>
            <person name="Zhou T."/>
            <person name="Wang L.G."/>
            <person name="Li S.G."/>
            <person name="Zhang X.B."/>
            <person name="Hu W."/>
            <person name="Wu Z.H."/>
            <person name="Qin N."/>
            <person name="Li Y.Z."/>
        </authorList>
    </citation>
    <scope>NUCLEOTIDE SEQUENCE [LARGE SCALE GENOMIC DNA]</scope>
    <source>
        <strain evidence="2 3">So0157-2</strain>
    </source>
</reference>
<gene>
    <name evidence="2" type="ORF">SCE1572_41360</name>
</gene>
<protein>
    <submittedName>
        <fullName evidence="2">Uncharacterized protein</fullName>
    </submittedName>
</protein>
<proteinExistence type="predicted"/>
<dbReference type="STRING" id="1254432.SCE1572_41360"/>
<evidence type="ECO:0000256" key="1">
    <source>
        <dbReference type="SAM" id="MobiDB-lite"/>
    </source>
</evidence>
<name>S4YC45_SORCE</name>
<feature type="region of interest" description="Disordered" evidence="1">
    <location>
        <begin position="134"/>
        <end position="155"/>
    </location>
</feature>
<sequence length="155" mass="16779">MFLLALLTCSVPDDGASARGQAWIASVGPGAGTIEGPYTGTAEAPRGSEAWEEDERLERWFARESVVVINGEVVDHEEIWARRRAARREAARGDVPGWLSRTVSETMRGVKVLGFKISDWAQGVRCGGKRFMSARPAPAGHCPDGAEDCEDAPPR</sequence>
<dbReference type="HOGENOM" id="CLU_1694391_0_0_7"/>
<feature type="compositionally biased region" description="Acidic residues" evidence="1">
    <location>
        <begin position="145"/>
        <end position="155"/>
    </location>
</feature>
<evidence type="ECO:0000313" key="3">
    <source>
        <dbReference type="Proteomes" id="UP000014803"/>
    </source>
</evidence>
<dbReference type="EMBL" id="CP003969">
    <property type="protein sequence ID" value="AGP40393.1"/>
    <property type="molecule type" value="Genomic_DNA"/>
</dbReference>
<evidence type="ECO:0000313" key="2">
    <source>
        <dbReference type="EMBL" id="AGP40393.1"/>
    </source>
</evidence>
<dbReference type="AlphaFoldDB" id="S4YC45"/>
<dbReference type="Proteomes" id="UP000014803">
    <property type="component" value="Chromosome"/>
</dbReference>
<organism evidence="2 3">
    <name type="scientific">Sorangium cellulosum So0157-2</name>
    <dbReference type="NCBI Taxonomy" id="1254432"/>
    <lineage>
        <taxon>Bacteria</taxon>
        <taxon>Pseudomonadati</taxon>
        <taxon>Myxococcota</taxon>
        <taxon>Polyangia</taxon>
        <taxon>Polyangiales</taxon>
        <taxon>Polyangiaceae</taxon>
        <taxon>Sorangium</taxon>
    </lineage>
</organism>
<dbReference type="RefSeq" id="WP_020740139.1">
    <property type="nucleotide sequence ID" value="NC_021658.1"/>
</dbReference>